<dbReference type="InterPro" id="IPR036013">
    <property type="entry name" value="Band_7/SPFH_dom_sf"/>
</dbReference>
<dbReference type="EMBL" id="AUZY01006708">
    <property type="protein sequence ID" value="EQD53507.1"/>
    <property type="molecule type" value="Genomic_DNA"/>
</dbReference>
<dbReference type="InterPro" id="IPR001107">
    <property type="entry name" value="Band_7"/>
</dbReference>
<dbReference type="GO" id="GO:0005739">
    <property type="term" value="C:mitochondrion"/>
    <property type="evidence" value="ECO:0007669"/>
    <property type="project" value="UniProtKB-SubCell"/>
</dbReference>
<protein>
    <submittedName>
        <fullName evidence="5">Stomatin/Mec-2 family protein</fullName>
    </submittedName>
</protein>
<evidence type="ECO:0000256" key="2">
    <source>
        <dbReference type="ARBA" id="ARBA00008164"/>
    </source>
</evidence>
<name>T1A910_9ZZZZ</name>
<organism evidence="5">
    <name type="scientific">mine drainage metagenome</name>
    <dbReference type="NCBI Taxonomy" id="410659"/>
    <lineage>
        <taxon>unclassified sequences</taxon>
        <taxon>metagenomes</taxon>
        <taxon>ecological metagenomes</taxon>
    </lineage>
</organism>
<reference evidence="5" key="2">
    <citation type="journal article" date="2014" name="ISME J.">
        <title>Microbial stratification in low pH oxic and suboxic macroscopic growths along an acid mine drainage.</title>
        <authorList>
            <person name="Mendez-Garcia C."/>
            <person name="Mesa V."/>
            <person name="Sprenger R.R."/>
            <person name="Richter M."/>
            <person name="Diez M.S."/>
            <person name="Solano J."/>
            <person name="Bargiela R."/>
            <person name="Golyshina O.V."/>
            <person name="Manteca A."/>
            <person name="Ramos J.L."/>
            <person name="Gallego J.R."/>
            <person name="Llorente I."/>
            <person name="Martins Dos Santos V.A."/>
            <person name="Jensen O.N."/>
            <person name="Pelaez A.I."/>
            <person name="Sanchez J."/>
            <person name="Ferrer M."/>
        </authorList>
    </citation>
    <scope>NUCLEOTIDE SEQUENCE</scope>
</reference>
<evidence type="ECO:0000313" key="5">
    <source>
        <dbReference type="EMBL" id="EQD53507.1"/>
    </source>
</evidence>
<evidence type="ECO:0000256" key="1">
    <source>
        <dbReference type="ARBA" id="ARBA00004173"/>
    </source>
</evidence>
<dbReference type="PRINTS" id="PR00721">
    <property type="entry name" value="STOMATIN"/>
</dbReference>
<dbReference type="Gene3D" id="3.30.479.30">
    <property type="entry name" value="Band 7 domain"/>
    <property type="match status" value="1"/>
</dbReference>
<dbReference type="CDD" id="cd08829">
    <property type="entry name" value="SPFH_paraslipin"/>
    <property type="match status" value="1"/>
</dbReference>
<comment type="similarity">
    <text evidence="2">Belongs to the band 7/mec-2 family.</text>
</comment>
<evidence type="ECO:0000256" key="3">
    <source>
        <dbReference type="ARBA" id="ARBA00023128"/>
    </source>
</evidence>
<proteinExistence type="inferred from homology"/>
<dbReference type="Pfam" id="PF01145">
    <property type="entry name" value="Band_7"/>
    <property type="match status" value="1"/>
</dbReference>
<dbReference type="InterPro" id="IPR001972">
    <property type="entry name" value="Stomatin_HflK_fam"/>
</dbReference>
<dbReference type="FunFam" id="3.30.479.30:FF:000004">
    <property type="entry name" value="Putative membrane protease family, stomatin"/>
    <property type="match status" value="1"/>
</dbReference>
<dbReference type="AlphaFoldDB" id="T1A910"/>
<gene>
    <name evidence="5" type="ORF">B1B_10196</name>
</gene>
<dbReference type="GO" id="GO:0098552">
    <property type="term" value="C:side of membrane"/>
    <property type="evidence" value="ECO:0007669"/>
    <property type="project" value="UniProtKB-ARBA"/>
</dbReference>
<comment type="caution">
    <text evidence="5">The sequence shown here is derived from an EMBL/GenBank/DDBJ whole genome shotgun (WGS) entry which is preliminary data.</text>
</comment>
<dbReference type="InterPro" id="IPR050710">
    <property type="entry name" value="Band7/mec-2_domain"/>
</dbReference>
<evidence type="ECO:0000259" key="4">
    <source>
        <dbReference type="SMART" id="SM00244"/>
    </source>
</evidence>
<sequence length="320" mass="35007">MSIIIIVIIVLALLLVAGGVRIVPQQRSWIVERMGRYLRTLEPGLNVIIPVLDQVRFRFDLRETPMEVPAQVCITKDNTQVSVDGIMYIQITDAKLAAYGSSNPIMAVVQLAQTAMRSEIGRLHLDESLSSRQQLNLAVVSVLDEAGATWGIKVLRYEIKDITPPNEILRAMELQITADRERRATIARSEGERQQQINVSEGQRQQSINVAEGLKQSEILKAEGQSQAIQLVAQATAQAIATIGQATVQPGGIEALQLQVARDFIAQWGNLAKQSTTVLIPAEMGNVGSFIATALEIIRSRTGESTPLPQPPVLPKNAPR</sequence>
<dbReference type="SUPFAM" id="SSF117892">
    <property type="entry name" value="Band 7/SPFH domain"/>
    <property type="match status" value="1"/>
</dbReference>
<dbReference type="SMART" id="SM00244">
    <property type="entry name" value="PHB"/>
    <property type="match status" value="1"/>
</dbReference>
<dbReference type="Pfam" id="PF16200">
    <property type="entry name" value="Band_7_C"/>
    <property type="match status" value="1"/>
</dbReference>
<comment type="subcellular location">
    <subcellularLocation>
        <location evidence="1">Mitochondrion</location>
    </subcellularLocation>
</comment>
<dbReference type="GO" id="GO:0005886">
    <property type="term" value="C:plasma membrane"/>
    <property type="evidence" value="ECO:0007669"/>
    <property type="project" value="UniProtKB-ARBA"/>
</dbReference>
<reference evidence="5" key="1">
    <citation type="submission" date="2013-08" db="EMBL/GenBank/DDBJ databases">
        <authorList>
            <person name="Mendez C."/>
            <person name="Richter M."/>
            <person name="Ferrer M."/>
            <person name="Sanchez J."/>
        </authorList>
    </citation>
    <scope>NUCLEOTIDE SEQUENCE</scope>
</reference>
<dbReference type="InterPro" id="IPR032435">
    <property type="entry name" value="STML2-like_C"/>
</dbReference>
<keyword evidence="3" id="KW-0496">Mitochondrion</keyword>
<dbReference type="PANTHER" id="PTHR43327">
    <property type="entry name" value="STOMATIN-LIKE PROTEIN 2, MITOCHONDRIAL"/>
    <property type="match status" value="1"/>
</dbReference>
<dbReference type="PANTHER" id="PTHR43327:SF10">
    <property type="entry name" value="STOMATIN-LIKE PROTEIN 2, MITOCHONDRIAL"/>
    <property type="match status" value="1"/>
</dbReference>
<feature type="domain" description="Band 7" evidence="4">
    <location>
        <begin position="18"/>
        <end position="176"/>
    </location>
</feature>
<accession>T1A910</accession>